<name>C8Z940_YEAS8</name>
<dbReference type="HOGENOM" id="CLU_209343_0_0_1"/>
<protein>
    <submittedName>
        <fullName evidence="1">EC1118_1G1_4665p</fullName>
    </submittedName>
</protein>
<sequence>MGFLPECNLTCAFLLHSFTFPIAHCPSFSWASFFSQLGRPFFPNWHLFVRSLARTWRPETW</sequence>
<proteinExistence type="predicted"/>
<reference evidence="1 2" key="1">
    <citation type="journal article" date="2009" name="Proc. Natl. Acad. Sci. U.S.A.">
        <title>Eukaryote-to-eukaryote gene transfer events revealed by the genome sequence of the wine yeast Saccharomyces cerevisiae EC1118.</title>
        <authorList>
            <person name="Novo M."/>
            <person name="Bigey F."/>
            <person name="Beyne E."/>
            <person name="Galeote V."/>
            <person name="Gavory F."/>
            <person name="Mallet S."/>
            <person name="Cambot B."/>
            <person name="Legras J.L."/>
            <person name="Wincker P."/>
            <person name="Casaregola S."/>
            <person name="Dequin S."/>
        </authorList>
    </citation>
    <scope>NUCLEOTIDE SEQUENCE [LARGE SCALE GENOMIC DNA]</scope>
    <source>
        <strain evidence="2">Lalvin EC1118 / Prise de mousse</strain>
    </source>
</reference>
<dbReference type="AlphaFoldDB" id="C8Z940"/>
<dbReference type="EMBL" id="FN393070">
    <property type="protein sequence ID" value="CAY79906.1"/>
    <property type="molecule type" value="Genomic_DNA"/>
</dbReference>
<dbReference type="Proteomes" id="UP000000286">
    <property type="component" value="Chromosome VII"/>
</dbReference>
<organism evidence="1 2">
    <name type="scientific">Saccharomyces cerevisiae (strain Lalvin EC1118 / Prise de mousse)</name>
    <name type="common">Baker's yeast</name>
    <dbReference type="NCBI Taxonomy" id="643680"/>
    <lineage>
        <taxon>Eukaryota</taxon>
        <taxon>Fungi</taxon>
        <taxon>Dikarya</taxon>
        <taxon>Ascomycota</taxon>
        <taxon>Saccharomycotina</taxon>
        <taxon>Saccharomycetes</taxon>
        <taxon>Saccharomycetales</taxon>
        <taxon>Saccharomycetaceae</taxon>
        <taxon>Saccharomyces</taxon>
    </lineage>
</organism>
<gene>
    <name evidence="1" type="ORF">EC1118_1G1_4665g</name>
</gene>
<evidence type="ECO:0000313" key="1">
    <source>
        <dbReference type="EMBL" id="CAY79906.1"/>
    </source>
</evidence>
<accession>C8Z940</accession>
<evidence type="ECO:0000313" key="2">
    <source>
        <dbReference type="Proteomes" id="UP000000286"/>
    </source>
</evidence>